<reference evidence="1" key="1">
    <citation type="journal article" date="2020" name="BMC Genomics">
        <title>Correction to: Identification and distribution of gene clusters required for synthesis of sphingolipid metabolism inhibitors in diverse species of the filamentous fungus Fusarium.</title>
        <authorList>
            <person name="Kim H.S."/>
            <person name="Lohmar J.M."/>
            <person name="Busman M."/>
            <person name="Brown D.W."/>
            <person name="Naumann T.A."/>
            <person name="Divon H.H."/>
            <person name="Lysoe E."/>
            <person name="Uhlig S."/>
            <person name="Proctor R.H."/>
        </authorList>
    </citation>
    <scope>NUCLEOTIDE SEQUENCE</scope>
    <source>
        <strain evidence="1">NRRL 20472</strain>
    </source>
</reference>
<accession>A0A8H4U4P8</accession>
<comment type="caution">
    <text evidence="1">The sequence shown here is derived from an EMBL/GenBank/DDBJ whole genome shotgun (WGS) entry which is preliminary data.</text>
</comment>
<proteinExistence type="predicted"/>
<gene>
    <name evidence="1" type="ORF">FSARC_3276</name>
</gene>
<protein>
    <submittedName>
        <fullName evidence="1">Uncharacterized protein</fullName>
    </submittedName>
</protein>
<dbReference type="EMBL" id="JABEXW010000160">
    <property type="protein sequence ID" value="KAF4969490.1"/>
    <property type="molecule type" value="Genomic_DNA"/>
</dbReference>
<dbReference type="Proteomes" id="UP000622797">
    <property type="component" value="Unassembled WGS sequence"/>
</dbReference>
<evidence type="ECO:0000313" key="2">
    <source>
        <dbReference type="Proteomes" id="UP000622797"/>
    </source>
</evidence>
<evidence type="ECO:0000313" key="1">
    <source>
        <dbReference type="EMBL" id="KAF4969490.1"/>
    </source>
</evidence>
<dbReference type="OrthoDB" id="5101510at2759"/>
<sequence>MDDFVQKSGHEAAIFVREFSSLHLCDGQLPPMELQFLHQAIEAIASGLEEDHGLSTAELEILAGYAARLNLTEQLPFPTAQTNALRFTRPASAVAKYDTEFLQFVFQILNRLTSSQGSNATANMAMPIVDTNPVQQTSNQFQNQVLPLEGTFLAPIGTSTRSETFTSSNVSETGSMFSTMTSSTSTSMSGSMAGSISMSTTSSMFTASSIPAGPNQFMSTNVNSWIEGLPEMPQVMGIDDAPFRGHVRPNWMEPLSEGSRLENLQSISLDELSDLTWYEEIL</sequence>
<keyword evidence="2" id="KW-1185">Reference proteome</keyword>
<organism evidence="1 2">
    <name type="scientific">Fusarium sarcochroum</name>
    <dbReference type="NCBI Taxonomy" id="1208366"/>
    <lineage>
        <taxon>Eukaryota</taxon>
        <taxon>Fungi</taxon>
        <taxon>Dikarya</taxon>
        <taxon>Ascomycota</taxon>
        <taxon>Pezizomycotina</taxon>
        <taxon>Sordariomycetes</taxon>
        <taxon>Hypocreomycetidae</taxon>
        <taxon>Hypocreales</taxon>
        <taxon>Nectriaceae</taxon>
        <taxon>Fusarium</taxon>
        <taxon>Fusarium lateritium species complex</taxon>
    </lineage>
</organism>
<dbReference type="AlphaFoldDB" id="A0A8H4U4P8"/>
<reference evidence="1" key="2">
    <citation type="submission" date="2020-05" db="EMBL/GenBank/DDBJ databases">
        <authorList>
            <person name="Kim H.-S."/>
            <person name="Proctor R.H."/>
            <person name="Brown D.W."/>
        </authorList>
    </citation>
    <scope>NUCLEOTIDE SEQUENCE</scope>
    <source>
        <strain evidence="1">NRRL 20472</strain>
    </source>
</reference>
<name>A0A8H4U4P8_9HYPO</name>